<evidence type="ECO:0000313" key="2">
    <source>
        <dbReference type="EMBL" id="RPB16563.1"/>
    </source>
</evidence>
<evidence type="ECO:0000256" key="1">
    <source>
        <dbReference type="SAM" id="Phobius"/>
    </source>
</evidence>
<dbReference type="OrthoDB" id="10484714at2759"/>
<dbReference type="InParanoid" id="A0A3N4L164"/>
<name>A0A3N4L164_9PEZI</name>
<gene>
    <name evidence="2" type="ORF">P167DRAFT_261298</name>
</gene>
<dbReference type="EMBL" id="ML119108">
    <property type="protein sequence ID" value="RPB16563.1"/>
    <property type="molecule type" value="Genomic_DNA"/>
</dbReference>
<accession>A0A3N4L164</accession>
<dbReference type="AlphaFoldDB" id="A0A3N4L164"/>
<evidence type="ECO:0000313" key="3">
    <source>
        <dbReference type="Proteomes" id="UP000277580"/>
    </source>
</evidence>
<dbReference type="Proteomes" id="UP000277580">
    <property type="component" value="Unassembled WGS sequence"/>
</dbReference>
<dbReference type="STRING" id="1392247.A0A3N4L164"/>
<keyword evidence="1" id="KW-0812">Transmembrane</keyword>
<proteinExistence type="predicted"/>
<feature type="transmembrane region" description="Helical" evidence="1">
    <location>
        <begin position="370"/>
        <end position="392"/>
    </location>
</feature>
<keyword evidence="1" id="KW-1133">Transmembrane helix</keyword>
<protein>
    <submittedName>
        <fullName evidence="2">Uncharacterized protein</fullName>
    </submittedName>
</protein>
<sequence>MRLNILRRGEGLGGRGLESGFGGGRVGAFMICLLWGTTALGMKIDTRQLGKREPEPQRARVTEWITVTMQGGWRVTEYSTTTITPTATAKTAIVTMTSIITTGTTVTNTVTATTTTVTPTIETTTTPIESTAPTTATTTSTAQIATTSTSTSTPTSIFTSASASQIIETTSANINTIVATTTTATTGAGTPVSQSGATSQTGAVSQSGAVLQSGEIVAAVGAETPPAKNVNIATITDIVTGAPLSTNTVIEIVAPTTTTKSWGQGAPVLRRQDAQETITLTATNWDWTDGVTTSVVTVYATPTNAQTSTAAPMTVTTTMISTQVSTWTTQQTVTATATPSASATAVPSSIAVDDTPTIGGASPKTPNVEVIVGACFGALVGFIGIFVLAYLWSKKRRDENLRKESVGFSNGSFLRSSPGAGSGVRGKHTRTLL</sequence>
<keyword evidence="3" id="KW-1185">Reference proteome</keyword>
<keyword evidence="1" id="KW-0472">Membrane</keyword>
<organism evidence="2 3">
    <name type="scientific">Morchella conica CCBAS932</name>
    <dbReference type="NCBI Taxonomy" id="1392247"/>
    <lineage>
        <taxon>Eukaryota</taxon>
        <taxon>Fungi</taxon>
        <taxon>Dikarya</taxon>
        <taxon>Ascomycota</taxon>
        <taxon>Pezizomycotina</taxon>
        <taxon>Pezizomycetes</taxon>
        <taxon>Pezizales</taxon>
        <taxon>Morchellaceae</taxon>
        <taxon>Morchella</taxon>
    </lineage>
</organism>
<reference evidence="2 3" key="1">
    <citation type="journal article" date="2018" name="Nat. Ecol. Evol.">
        <title>Pezizomycetes genomes reveal the molecular basis of ectomycorrhizal truffle lifestyle.</title>
        <authorList>
            <person name="Murat C."/>
            <person name="Payen T."/>
            <person name="Noel B."/>
            <person name="Kuo A."/>
            <person name="Morin E."/>
            <person name="Chen J."/>
            <person name="Kohler A."/>
            <person name="Krizsan K."/>
            <person name="Balestrini R."/>
            <person name="Da Silva C."/>
            <person name="Montanini B."/>
            <person name="Hainaut M."/>
            <person name="Levati E."/>
            <person name="Barry K.W."/>
            <person name="Belfiori B."/>
            <person name="Cichocki N."/>
            <person name="Clum A."/>
            <person name="Dockter R.B."/>
            <person name="Fauchery L."/>
            <person name="Guy J."/>
            <person name="Iotti M."/>
            <person name="Le Tacon F."/>
            <person name="Lindquist E.A."/>
            <person name="Lipzen A."/>
            <person name="Malagnac F."/>
            <person name="Mello A."/>
            <person name="Molinier V."/>
            <person name="Miyauchi S."/>
            <person name="Poulain J."/>
            <person name="Riccioni C."/>
            <person name="Rubini A."/>
            <person name="Sitrit Y."/>
            <person name="Splivallo R."/>
            <person name="Traeger S."/>
            <person name="Wang M."/>
            <person name="Zifcakova L."/>
            <person name="Wipf D."/>
            <person name="Zambonelli A."/>
            <person name="Paolocci F."/>
            <person name="Nowrousian M."/>
            <person name="Ottonello S."/>
            <person name="Baldrian P."/>
            <person name="Spatafora J.W."/>
            <person name="Henrissat B."/>
            <person name="Nagy L.G."/>
            <person name="Aury J.M."/>
            <person name="Wincker P."/>
            <person name="Grigoriev I.V."/>
            <person name="Bonfante P."/>
            <person name="Martin F.M."/>
        </authorList>
    </citation>
    <scope>NUCLEOTIDE SEQUENCE [LARGE SCALE GENOMIC DNA]</scope>
    <source>
        <strain evidence="2 3">CCBAS932</strain>
    </source>
</reference>